<keyword evidence="2" id="KW-1133">Transmembrane helix</keyword>
<evidence type="ECO:0000256" key="2">
    <source>
        <dbReference type="SAM" id="Phobius"/>
    </source>
</evidence>
<dbReference type="EMBL" id="BAAAZY010000024">
    <property type="protein sequence ID" value="GAA4081792.1"/>
    <property type="molecule type" value="Genomic_DNA"/>
</dbReference>
<reference evidence="4" key="1">
    <citation type="journal article" date="2019" name="Int. J. Syst. Evol. Microbiol.">
        <title>The Global Catalogue of Microorganisms (GCM) 10K type strain sequencing project: providing services to taxonomists for standard genome sequencing and annotation.</title>
        <authorList>
            <consortium name="The Broad Institute Genomics Platform"/>
            <consortium name="The Broad Institute Genome Sequencing Center for Infectious Disease"/>
            <person name="Wu L."/>
            <person name="Ma J."/>
        </authorList>
    </citation>
    <scope>NUCLEOTIDE SEQUENCE [LARGE SCALE GENOMIC DNA]</scope>
    <source>
        <strain evidence="4">JCM 16925</strain>
    </source>
</reference>
<name>A0ABP7W5S1_9ACTN</name>
<feature type="transmembrane region" description="Helical" evidence="2">
    <location>
        <begin position="100"/>
        <end position="120"/>
    </location>
</feature>
<evidence type="ECO:0000313" key="3">
    <source>
        <dbReference type="EMBL" id="GAA4081792.1"/>
    </source>
</evidence>
<comment type="caution">
    <text evidence="3">The sequence shown here is derived from an EMBL/GenBank/DDBJ whole genome shotgun (WGS) entry which is preliminary data.</text>
</comment>
<dbReference type="Proteomes" id="UP001499984">
    <property type="component" value="Unassembled WGS sequence"/>
</dbReference>
<keyword evidence="4" id="KW-1185">Reference proteome</keyword>
<evidence type="ECO:0000313" key="4">
    <source>
        <dbReference type="Proteomes" id="UP001499984"/>
    </source>
</evidence>
<proteinExistence type="predicted"/>
<evidence type="ECO:0000256" key="1">
    <source>
        <dbReference type="SAM" id="MobiDB-lite"/>
    </source>
</evidence>
<protein>
    <submittedName>
        <fullName evidence="3">Uncharacterized protein</fullName>
    </submittedName>
</protein>
<sequence>MPTHSRMLTHAPWAPCGSSRRRRLVSALRGALLMALMLCAFAHGVSEDAHEPASAPVVSSVTAAGGEPHGPHGPHPHRAEDCAADLIVRTGAQSVEDLPLGAPAVVVLVVVSVTVALPFARHASRRRRSARTGRAALVRTCRWRI</sequence>
<feature type="transmembrane region" description="Helical" evidence="2">
    <location>
        <begin position="27"/>
        <end position="46"/>
    </location>
</feature>
<dbReference type="RefSeq" id="WP_345019709.1">
    <property type="nucleotide sequence ID" value="NZ_BAAAZY010000024.1"/>
</dbReference>
<feature type="compositionally biased region" description="Low complexity" evidence="1">
    <location>
        <begin position="52"/>
        <end position="66"/>
    </location>
</feature>
<accession>A0ABP7W5S1</accession>
<gene>
    <name evidence="3" type="ORF">GCM10022233_73520</name>
</gene>
<organism evidence="3 4">
    <name type="scientific">Streptomyces shaanxiensis</name>
    <dbReference type="NCBI Taxonomy" id="653357"/>
    <lineage>
        <taxon>Bacteria</taxon>
        <taxon>Bacillati</taxon>
        <taxon>Actinomycetota</taxon>
        <taxon>Actinomycetes</taxon>
        <taxon>Kitasatosporales</taxon>
        <taxon>Streptomycetaceae</taxon>
        <taxon>Streptomyces</taxon>
    </lineage>
</organism>
<keyword evidence="2" id="KW-0812">Transmembrane</keyword>
<keyword evidence="2" id="KW-0472">Membrane</keyword>
<feature type="region of interest" description="Disordered" evidence="1">
    <location>
        <begin position="52"/>
        <end position="79"/>
    </location>
</feature>